<dbReference type="Proteomes" id="UP001196413">
    <property type="component" value="Unassembled WGS sequence"/>
</dbReference>
<dbReference type="AlphaFoldDB" id="A0AAD5QP71"/>
<sequence length="168" mass="18991">MVEHAIPVSLGQPGLDLSRTSQQNDVILYDVAEKFSFLNPTFREPQQLLAPTSDPLSNLTTIEQLSLEDNVEFLIRNYFLCLTGFSDLLNNKRTLSVRYLKREHRVLPVINWIATDSIGWCLGFNHKQAQGACDVQGELSRFHTLLESTVTWKCSPSAVDPEIEISNI</sequence>
<keyword evidence="2" id="KW-1185">Reference proteome</keyword>
<accession>A0AAD5QP71</accession>
<dbReference type="EMBL" id="JAHQIW010003604">
    <property type="protein sequence ID" value="KAJ1359398.1"/>
    <property type="molecule type" value="Genomic_DNA"/>
</dbReference>
<reference evidence="1" key="1">
    <citation type="submission" date="2021-06" db="EMBL/GenBank/DDBJ databases">
        <title>Parelaphostrongylus tenuis whole genome reference sequence.</title>
        <authorList>
            <person name="Garwood T.J."/>
            <person name="Larsen P.A."/>
            <person name="Fountain-Jones N.M."/>
            <person name="Garbe J.R."/>
            <person name="Macchietto M.G."/>
            <person name="Kania S.A."/>
            <person name="Gerhold R.W."/>
            <person name="Richards J.E."/>
            <person name="Wolf T.M."/>
        </authorList>
    </citation>
    <scope>NUCLEOTIDE SEQUENCE</scope>
    <source>
        <strain evidence="1">MNPRO001-30</strain>
        <tissue evidence="1">Meninges</tissue>
    </source>
</reference>
<protein>
    <submittedName>
        <fullName evidence="1">Uncharacterized protein</fullName>
    </submittedName>
</protein>
<name>A0AAD5QP71_PARTN</name>
<evidence type="ECO:0000313" key="1">
    <source>
        <dbReference type="EMBL" id="KAJ1359398.1"/>
    </source>
</evidence>
<organism evidence="1 2">
    <name type="scientific">Parelaphostrongylus tenuis</name>
    <name type="common">Meningeal worm</name>
    <dbReference type="NCBI Taxonomy" id="148309"/>
    <lineage>
        <taxon>Eukaryota</taxon>
        <taxon>Metazoa</taxon>
        <taxon>Ecdysozoa</taxon>
        <taxon>Nematoda</taxon>
        <taxon>Chromadorea</taxon>
        <taxon>Rhabditida</taxon>
        <taxon>Rhabditina</taxon>
        <taxon>Rhabditomorpha</taxon>
        <taxon>Strongyloidea</taxon>
        <taxon>Metastrongylidae</taxon>
        <taxon>Parelaphostrongylus</taxon>
    </lineage>
</organism>
<evidence type="ECO:0000313" key="2">
    <source>
        <dbReference type="Proteomes" id="UP001196413"/>
    </source>
</evidence>
<comment type="caution">
    <text evidence="1">The sequence shown here is derived from an EMBL/GenBank/DDBJ whole genome shotgun (WGS) entry which is preliminary data.</text>
</comment>
<proteinExistence type="predicted"/>
<gene>
    <name evidence="1" type="ORF">KIN20_018114</name>
</gene>